<dbReference type="PANTHER" id="PTHR11063">
    <property type="entry name" value="GLUTAMATE SEMIALDEHYDE DEHYDROGENASE"/>
    <property type="match status" value="1"/>
</dbReference>
<dbReference type="GO" id="GO:0004350">
    <property type="term" value="F:glutamate-5-semialdehyde dehydrogenase activity"/>
    <property type="evidence" value="ECO:0007669"/>
    <property type="project" value="TreeGrafter"/>
</dbReference>
<gene>
    <name evidence="1" type="ORF">Tci_532790</name>
</gene>
<accession>A0A699IHA9</accession>
<name>A0A699IHA9_TANCI</name>
<dbReference type="AlphaFoldDB" id="A0A699IHA9"/>
<reference evidence="1" key="1">
    <citation type="journal article" date="2019" name="Sci. Rep.">
        <title>Draft genome of Tanacetum cinerariifolium, the natural source of mosquito coil.</title>
        <authorList>
            <person name="Yamashiro T."/>
            <person name="Shiraishi A."/>
            <person name="Satake H."/>
            <person name="Nakayama K."/>
        </authorList>
    </citation>
    <scope>NUCLEOTIDE SEQUENCE</scope>
</reference>
<dbReference type="PANTHER" id="PTHR11063:SF8">
    <property type="entry name" value="DELTA-1-PYRROLINE-5-CARBOXYLATE SYNTHASE"/>
    <property type="match status" value="1"/>
</dbReference>
<sequence>MDVKVCKSTTHHFPLLLKERSPTERGRGRGGTMGGKGKVESHVWMYCKFSNFLKGENRMWRMVSTLAKAICVLANMEEPIGQVLKRTELSDGFILEKMSSPLGVFVIFESRPEALVHVSDAKLRLILLEEYDVNTAEYISLGPGCIFTLTAIAKWECSSYGRALALHARGT</sequence>
<dbReference type="Gene3D" id="3.40.605.10">
    <property type="entry name" value="Aldehyde Dehydrogenase, Chain A, domain 1"/>
    <property type="match status" value="1"/>
</dbReference>
<comment type="caution">
    <text evidence="1">The sequence shown here is derived from an EMBL/GenBank/DDBJ whole genome shotgun (WGS) entry which is preliminary data.</text>
</comment>
<feature type="non-terminal residue" evidence="1">
    <location>
        <position position="171"/>
    </location>
</feature>
<proteinExistence type="predicted"/>
<dbReference type="EMBL" id="BKCJ010299939">
    <property type="protein sequence ID" value="GEZ60817.1"/>
    <property type="molecule type" value="Genomic_DNA"/>
</dbReference>
<organism evidence="1">
    <name type="scientific">Tanacetum cinerariifolium</name>
    <name type="common">Dalmatian daisy</name>
    <name type="synonym">Chrysanthemum cinerariifolium</name>
    <dbReference type="NCBI Taxonomy" id="118510"/>
    <lineage>
        <taxon>Eukaryota</taxon>
        <taxon>Viridiplantae</taxon>
        <taxon>Streptophyta</taxon>
        <taxon>Embryophyta</taxon>
        <taxon>Tracheophyta</taxon>
        <taxon>Spermatophyta</taxon>
        <taxon>Magnoliopsida</taxon>
        <taxon>eudicotyledons</taxon>
        <taxon>Gunneridae</taxon>
        <taxon>Pentapetalae</taxon>
        <taxon>asterids</taxon>
        <taxon>campanulids</taxon>
        <taxon>Asterales</taxon>
        <taxon>Asteraceae</taxon>
        <taxon>Asteroideae</taxon>
        <taxon>Anthemideae</taxon>
        <taxon>Anthemidinae</taxon>
        <taxon>Tanacetum</taxon>
    </lineage>
</organism>
<protein>
    <submittedName>
        <fullName evidence="1">Delta-1-pyrroline-5-carboxylate synthase-like</fullName>
    </submittedName>
</protein>
<dbReference type="InterPro" id="IPR016162">
    <property type="entry name" value="Ald_DH_N"/>
</dbReference>
<evidence type="ECO:0000313" key="1">
    <source>
        <dbReference type="EMBL" id="GEZ60817.1"/>
    </source>
</evidence>